<dbReference type="HOGENOM" id="CLU_382647_0_0_1"/>
<dbReference type="InParanoid" id="B0DBZ4"/>
<dbReference type="KEGG" id="lbc:LACBIDRAFT_294455"/>
<proteinExistence type="predicted"/>
<feature type="coiled-coil region" evidence="1">
    <location>
        <begin position="275"/>
        <end position="345"/>
    </location>
</feature>
<evidence type="ECO:0000313" key="2">
    <source>
        <dbReference type="EMBL" id="EDR07644.1"/>
    </source>
</evidence>
<sequence length="723" mass="81041">MFSPLHTREHDWPIPPNVQIDCCAELHHNPSNNAEDPAPYCIPATFTLPLPSKALFFISRGALSNGVINFVPSHFQYKGGSEGVVVDVDMNYWDPPLLDNLRVCQITRGDGGVGVGIFLTNQSKSLNAVNVEIKNSHSPIQGVINAWSSLSLVTPNALINVFLVSMSCVVIAQSYIWHNLKLFAEIIFGISSSQAQFVPCQKRSSTSCSGVRPPAFLNESLISVVHIPWNRKEMTFVNLVRYPLHWSLNSHAQKYPACSNSISLAEELLSIFDRLRTSEQNLKQREEDAQRMFREMESLSKQLQQSKSESLHLKEGVLPDLHRENKRLVEENKKLSVQLNALIGRPFEDGKDLSRNAQAPAIPHTVQSNAVYRGHRRRLVMALDVGTTFSCVSYSVLDPGQVPMIKGVTRYPAQEQITGMSKIPSVLYYDQEGKTHPMELPPLPFNKSVVEVFADYFKYLFNCASQYIQDTHANGRQMWLAVKDDIDFILPHPNGWDVTQQTQMTKAAIMAGIIPDTPSGRARVSFVTEGEASLHFSMQNGLPADAFLVSGGRWCEHLAQSEFIDELDHIVRCFDKTTKLRFRDSVGPQYVKFGGTRDSDPSVGIRYGQLLIPGSVVSKFFEPSIDCIINAILDARNSKAVSDGAISFYLDRTDTQVLENKEFRQSYFRESQSRNDFKDVAISVWCYKGPLSQPPMWRDVDTGPYSPLISFPVSRTVATLSSR</sequence>
<dbReference type="Gene3D" id="3.30.420.40">
    <property type="match status" value="1"/>
</dbReference>
<dbReference type="CDD" id="cd10170">
    <property type="entry name" value="ASKHA_NBD_HSP70"/>
    <property type="match status" value="1"/>
</dbReference>
<evidence type="ECO:0000313" key="3">
    <source>
        <dbReference type="Proteomes" id="UP000001194"/>
    </source>
</evidence>
<dbReference type="RefSeq" id="XP_001881433.1">
    <property type="nucleotide sequence ID" value="XM_001881398.1"/>
</dbReference>
<accession>B0DBZ4</accession>
<organism evidence="3">
    <name type="scientific">Laccaria bicolor (strain S238N-H82 / ATCC MYA-4686)</name>
    <name type="common">Bicoloured deceiver</name>
    <name type="synonym">Laccaria laccata var. bicolor</name>
    <dbReference type="NCBI Taxonomy" id="486041"/>
    <lineage>
        <taxon>Eukaryota</taxon>
        <taxon>Fungi</taxon>
        <taxon>Dikarya</taxon>
        <taxon>Basidiomycota</taxon>
        <taxon>Agaricomycotina</taxon>
        <taxon>Agaricomycetes</taxon>
        <taxon>Agaricomycetidae</taxon>
        <taxon>Agaricales</taxon>
        <taxon>Agaricineae</taxon>
        <taxon>Hydnangiaceae</taxon>
        <taxon>Laccaria</taxon>
    </lineage>
</organism>
<reference evidence="2 3" key="1">
    <citation type="journal article" date="2008" name="Nature">
        <title>The genome of Laccaria bicolor provides insights into mycorrhizal symbiosis.</title>
        <authorList>
            <person name="Martin F."/>
            <person name="Aerts A."/>
            <person name="Ahren D."/>
            <person name="Brun A."/>
            <person name="Danchin E.G.J."/>
            <person name="Duchaussoy F."/>
            <person name="Gibon J."/>
            <person name="Kohler A."/>
            <person name="Lindquist E."/>
            <person name="Pereda V."/>
            <person name="Salamov A."/>
            <person name="Shapiro H.J."/>
            <person name="Wuyts J."/>
            <person name="Blaudez D."/>
            <person name="Buee M."/>
            <person name="Brokstein P."/>
            <person name="Canbaeck B."/>
            <person name="Cohen D."/>
            <person name="Courty P.E."/>
            <person name="Coutinho P.M."/>
            <person name="Delaruelle C."/>
            <person name="Detter J.C."/>
            <person name="Deveau A."/>
            <person name="DiFazio S."/>
            <person name="Duplessis S."/>
            <person name="Fraissinet-Tachet L."/>
            <person name="Lucic E."/>
            <person name="Frey-Klett P."/>
            <person name="Fourrey C."/>
            <person name="Feussner I."/>
            <person name="Gay G."/>
            <person name="Grimwood J."/>
            <person name="Hoegger P.J."/>
            <person name="Jain P."/>
            <person name="Kilaru S."/>
            <person name="Labbe J."/>
            <person name="Lin Y.C."/>
            <person name="Legue V."/>
            <person name="Le Tacon F."/>
            <person name="Marmeisse R."/>
            <person name="Melayah D."/>
            <person name="Montanini B."/>
            <person name="Muratet M."/>
            <person name="Nehls U."/>
            <person name="Niculita-Hirzel H."/>
            <person name="Oudot-Le Secq M.P."/>
            <person name="Peter M."/>
            <person name="Quesneville H."/>
            <person name="Rajashekar B."/>
            <person name="Reich M."/>
            <person name="Rouhier N."/>
            <person name="Schmutz J."/>
            <person name="Yin T."/>
            <person name="Chalot M."/>
            <person name="Henrissat B."/>
            <person name="Kuees U."/>
            <person name="Lucas S."/>
            <person name="Van de Peer Y."/>
            <person name="Podila G.K."/>
            <person name="Polle A."/>
            <person name="Pukkila P.J."/>
            <person name="Richardson P.M."/>
            <person name="Rouze P."/>
            <person name="Sanders I.R."/>
            <person name="Stajich J.E."/>
            <person name="Tunlid A."/>
            <person name="Tuskan G."/>
            <person name="Grigoriev I.V."/>
        </authorList>
    </citation>
    <scope>NUCLEOTIDE SEQUENCE [LARGE SCALE GENOMIC DNA]</scope>
    <source>
        <strain evidence="3">S238N-H82 / ATCC MYA-4686</strain>
    </source>
</reference>
<keyword evidence="1" id="KW-0175">Coiled coil</keyword>
<dbReference type="OrthoDB" id="5570013at2759"/>
<dbReference type="AlphaFoldDB" id="B0DBZ4"/>
<dbReference type="InterPro" id="IPR043129">
    <property type="entry name" value="ATPase_NBD"/>
</dbReference>
<dbReference type="SUPFAM" id="SSF53067">
    <property type="entry name" value="Actin-like ATPase domain"/>
    <property type="match status" value="1"/>
</dbReference>
<name>B0DBZ4_LACBS</name>
<dbReference type="STRING" id="486041.B0DBZ4"/>
<dbReference type="PANTHER" id="PTHR14187:SF5">
    <property type="entry name" value="HEAT SHOCK 70 KDA PROTEIN 12A"/>
    <property type="match status" value="1"/>
</dbReference>
<keyword evidence="3" id="KW-1185">Reference proteome</keyword>
<dbReference type="EMBL" id="DS547103">
    <property type="protein sequence ID" value="EDR07644.1"/>
    <property type="molecule type" value="Genomic_DNA"/>
</dbReference>
<dbReference type="GeneID" id="6077213"/>
<protein>
    <submittedName>
        <fullName evidence="2">Predicted protein</fullName>
    </submittedName>
</protein>
<dbReference type="PANTHER" id="PTHR14187">
    <property type="entry name" value="ALPHA KINASE/ELONGATION FACTOR 2 KINASE"/>
    <property type="match status" value="1"/>
</dbReference>
<evidence type="ECO:0000256" key="1">
    <source>
        <dbReference type="SAM" id="Coils"/>
    </source>
</evidence>
<dbReference type="Proteomes" id="UP000001194">
    <property type="component" value="Unassembled WGS sequence"/>
</dbReference>
<gene>
    <name evidence="2" type="ORF">LACBIDRAFT_294455</name>
</gene>